<dbReference type="Pfam" id="PF00535">
    <property type="entry name" value="Glycos_transf_2"/>
    <property type="match status" value="1"/>
</dbReference>
<dbReference type="SUPFAM" id="SSF53448">
    <property type="entry name" value="Nucleotide-diphospho-sugar transferases"/>
    <property type="match status" value="1"/>
</dbReference>
<proteinExistence type="predicted"/>
<dbReference type="InterPro" id="IPR029044">
    <property type="entry name" value="Nucleotide-diphossugar_trans"/>
</dbReference>
<dbReference type="EC" id="2.4.-.-" evidence="2"/>
<evidence type="ECO:0000313" key="3">
    <source>
        <dbReference type="Proteomes" id="UP001336250"/>
    </source>
</evidence>
<keyword evidence="2" id="KW-0328">Glycosyltransferase</keyword>
<organism evidence="2 3">
    <name type="scientific">Aquincola agrisoli</name>
    <dbReference type="NCBI Taxonomy" id="3119538"/>
    <lineage>
        <taxon>Bacteria</taxon>
        <taxon>Pseudomonadati</taxon>
        <taxon>Pseudomonadota</taxon>
        <taxon>Betaproteobacteria</taxon>
        <taxon>Burkholderiales</taxon>
        <taxon>Sphaerotilaceae</taxon>
        <taxon>Aquincola</taxon>
    </lineage>
</organism>
<evidence type="ECO:0000259" key="1">
    <source>
        <dbReference type="Pfam" id="PF00535"/>
    </source>
</evidence>
<protein>
    <submittedName>
        <fullName evidence="2">Glycosyltransferase family 2 protein</fullName>
        <ecNumber evidence="2">2.4.-.-</ecNumber>
    </submittedName>
</protein>
<dbReference type="RefSeq" id="WP_332292253.1">
    <property type="nucleotide sequence ID" value="NZ_JAZIBG010000048.1"/>
</dbReference>
<name>A0AAW9QHG6_9BURK</name>
<dbReference type="Proteomes" id="UP001336250">
    <property type="component" value="Unassembled WGS sequence"/>
</dbReference>
<dbReference type="EMBL" id="JAZIBG010000048">
    <property type="protein sequence ID" value="MEF7616695.1"/>
    <property type="molecule type" value="Genomic_DNA"/>
</dbReference>
<reference evidence="2 3" key="1">
    <citation type="submission" date="2024-02" db="EMBL/GenBank/DDBJ databases">
        <title>Genome sequence of Aquincola sp. MAHUQ-54.</title>
        <authorList>
            <person name="Huq M.A."/>
        </authorList>
    </citation>
    <scope>NUCLEOTIDE SEQUENCE [LARGE SCALE GENOMIC DNA]</scope>
    <source>
        <strain evidence="2 3">MAHUQ-54</strain>
    </source>
</reference>
<dbReference type="Gene3D" id="3.90.550.10">
    <property type="entry name" value="Spore Coat Polysaccharide Biosynthesis Protein SpsA, Chain A"/>
    <property type="match status" value="1"/>
</dbReference>
<dbReference type="CDD" id="cd04186">
    <property type="entry name" value="GT_2_like_c"/>
    <property type="match status" value="1"/>
</dbReference>
<comment type="caution">
    <text evidence="2">The sequence shown here is derived from an EMBL/GenBank/DDBJ whole genome shotgun (WGS) entry which is preliminary data.</text>
</comment>
<accession>A0AAW9QHG6</accession>
<dbReference type="AlphaFoldDB" id="A0AAW9QHG6"/>
<dbReference type="InterPro" id="IPR001173">
    <property type="entry name" value="Glyco_trans_2-like"/>
</dbReference>
<feature type="domain" description="Glycosyltransferase 2-like" evidence="1">
    <location>
        <begin position="5"/>
        <end position="137"/>
    </location>
</feature>
<dbReference type="GO" id="GO:0016757">
    <property type="term" value="F:glycosyltransferase activity"/>
    <property type="evidence" value="ECO:0007669"/>
    <property type="project" value="UniProtKB-KW"/>
</dbReference>
<sequence length="314" mass="34375">MNGISVIIVSWNARAYLHACLQSVRACGRGGVVGEVIVVDNASSDGSAAMVRDAFPEVRLVEAGANLGFARANNLGMSLACGPLLALVNSDVEVRPGCFEALAGCLQSDPRIGLAGPRIVDRQGRAQGSCRRRPTVWNTLCRTLALDRVFGRHALLSGHEMRHFAHDTRAEAEVLSGCFWLARASAVAEVGPLDERFFFYMEDVDWCRRFAARGWRIVFEPAAVALHHGGASSANAPLRYSIQYLRSNLAYWRKYYGLAGDALFRSLALLHHGLRLAARGVRRLLGGVPSDPLRHKLREDLACLRWLLTGKDVA</sequence>
<dbReference type="PANTHER" id="PTHR43179:SF7">
    <property type="entry name" value="RHAMNOSYLTRANSFERASE WBBL"/>
    <property type="match status" value="1"/>
</dbReference>
<keyword evidence="3" id="KW-1185">Reference proteome</keyword>
<dbReference type="PANTHER" id="PTHR43179">
    <property type="entry name" value="RHAMNOSYLTRANSFERASE WBBL"/>
    <property type="match status" value="1"/>
</dbReference>
<evidence type="ECO:0000313" key="2">
    <source>
        <dbReference type="EMBL" id="MEF7616695.1"/>
    </source>
</evidence>
<gene>
    <name evidence="2" type="ORF">V4F39_22465</name>
</gene>
<keyword evidence="2" id="KW-0808">Transferase</keyword>